<evidence type="ECO:0008006" key="7">
    <source>
        <dbReference type="Google" id="ProtNLM"/>
    </source>
</evidence>
<dbReference type="SUPFAM" id="SSF47616">
    <property type="entry name" value="GST C-terminal domain-like"/>
    <property type="match status" value="1"/>
</dbReference>
<dbReference type="SFLD" id="SFLDS00019">
    <property type="entry name" value="Glutathione_Transferase_(cytos"/>
    <property type="match status" value="1"/>
</dbReference>
<dbReference type="SFLD" id="SFLDG01200">
    <property type="entry name" value="SUF1.1"/>
    <property type="match status" value="1"/>
</dbReference>
<dbReference type="InterPro" id="IPR012336">
    <property type="entry name" value="Thioredoxin-like_fold"/>
</dbReference>
<proteinExistence type="inferred from homology"/>
<feature type="domain" description="Thioredoxin-like fold" evidence="4">
    <location>
        <begin position="35"/>
        <end position="129"/>
    </location>
</feature>
<organism evidence="5 6">
    <name type="scientific">Ramazzottius varieornatus</name>
    <name type="common">Water bear</name>
    <name type="synonym">Tardigrade</name>
    <dbReference type="NCBI Taxonomy" id="947166"/>
    <lineage>
        <taxon>Eukaryota</taxon>
        <taxon>Metazoa</taxon>
        <taxon>Ecdysozoa</taxon>
        <taxon>Tardigrada</taxon>
        <taxon>Eutardigrada</taxon>
        <taxon>Parachela</taxon>
        <taxon>Hypsibioidea</taxon>
        <taxon>Ramazzottiidae</taxon>
        <taxon>Ramazzottius</taxon>
    </lineage>
</organism>
<dbReference type="InterPro" id="IPR036249">
    <property type="entry name" value="Thioredoxin-like_sf"/>
</dbReference>
<dbReference type="SUPFAM" id="SSF52833">
    <property type="entry name" value="Thioredoxin-like"/>
    <property type="match status" value="1"/>
</dbReference>
<reference evidence="5 6" key="1">
    <citation type="journal article" date="2016" name="Nat. Commun.">
        <title>Extremotolerant tardigrade genome and improved radiotolerance of human cultured cells by tardigrade-unique protein.</title>
        <authorList>
            <person name="Hashimoto T."/>
            <person name="Horikawa D.D."/>
            <person name="Saito Y."/>
            <person name="Kuwahara H."/>
            <person name="Kozuka-Hata H."/>
            <person name="Shin-I T."/>
            <person name="Minakuchi Y."/>
            <person name="Ohishi K."/>
            <person name="Motoyama A."/>
            <person name="Aizu T."/>
            <person name="Enomoto A."/>
            <person name="Kondo K."/>
            <person name="Tanaka S."/>
            <person name="Hara Y."/>
            <person name="Koshikawa S."/>
            <person name="Sagara H."/>
            <person name="Miura T."/>
            <person name="Yokobori S."/>
            <person name="Miyagawa K."/>
            <person name="Suzuki Y."/>
            <person name="Kubo T."/>
            <person name="Oyama M."/>
            <person name="Kohara Y."/>
            <person name="Fujiyama A."/>
            <person name="Arakawa K."/>
            <person name="Katayama T."/>
            <person name="Toyoda A."/>
            <person name="Kunieda T."/>
        </authorList>
    </citation>
    <scope>NUCLEOTIDE SEQUENCE [LARGE SCALE GENOMIC DNA]</scope>
    <source>
        <strain evidence="5 6">YOKOZUNA-1</strain>
    </source>
</reference>
<feature type="compositionally biased region" description="Polar residues" evidence="2">
    <location>
        <begin position="268"/>
        <end position="279"/>
    </location>
</feature>
<dbReference type="InterPro" id="IPR040079">
    <property type="entry name" value="Glutathione_S-Trfase"/>
</dbReference>
<dbReference type="CDD" id="cd03193">
    <property type="entry name" value="GST_C_Metaxin"/>
    <property type="match status" value="1"/>
</dbReference>
<comment type="similarity">
    <text evidence="1">Belongs to the FAX family.</text>
</comment>
<dbReference type="Pfam" id="PF17172">
    <property type="entry name" value="GST_N_4"/>
    <property type="match status" value="1"/>
</dbReference>
<evidence type="ECO:0000259" key="4">
    <source>
        <dbReference type="Pfam" id="PF17172"/>
    </source>
</evidence>
<evidence type="ECO:0000259" key="3">
    <source>
        <dbReference type="Pfam" id="PF17171"/>
    </source>
</evidence>
<dbReference type="PANTHER" id="PTHR12289:SF41">
    <property type="entry name" value="FAILED AXON CONNECTIONS-RELATED"/>
    <property type="match status" value="1"/>
</dbReference>
<dbReference type="GO" id="GO:0005737">
    <property type="term" value="C:cytoplasm"/>
    <property type="evidence" value="ECO:0007669"/>
    <property type="project" value="TreeGrafter"/>
</dbReference>
<dbReference type="Gene3D" id="1.20.1050.10">
    <property type="match status" value="1"/>
</dbReference>
<protein>
    <recommendedName>
        <fullName evidence="7">GST C-terminal domain-containing protein</fullName>
    </recommendedName>
</protein>
<dbReference type="OrthoDB" id="5809458at2759"/>
<dbReference type="InterPro" id="IPR026928">
    <property type="entry name" value="FAX/IsoI-like"/>
</dbReference>
<dbReference type="InterPro" id="IPR050931">
    <property type="entry name" value="Mito_Protein_Transport_Metaxin"/>
</dbReference>
<evidence type="ECO:0000313" key="5">
    <source>
        <dbReference type="EMBL" id="GAU91680.1"/>
    </source>
</evidence>
<dbReference type="PANTHER" id="PTHR12289">
    <property type="entry name" value="METAXIN RELATED"/>
    <property type="match status" value="1"/>
</dbReference>
<evidence type="ECO:0000256" key="1">
    <source>
        <dbReference type="ARBA" id="ARBA00006475"/>
    </source>
</evidence>
<keyword evidence="6" id="KW-1185">Reference proteome</keyword>
<sequence length="393" mass="43644">MSKENLAAAPVTPVEPEKVILHQFPRMQAAPSLSPFALKLETYLRLAKISYQNDFSKPQSPGKGKCPWITFNNQNVADSSMCIEFLKTATGVDLIAGMDGPERAICRAFQKMVEEELSWVLALWRWVYDKDETTLKQVTSGKVKGFVTSKLLSNKIKNYTNGQGIGRHTQAEVMKIGEDDIRAVGDFLGSKKFFMGDLSSEIDCTMFGLFAQLVYASQTCPLASFVREQYPNIVEYCDRIKAEVWPDWEEICQAVKTEKEKKKESVKHTPSVNSSTTTEGAPIMNGNGNYAAQNGHEENNGGVTLNGIVPIDTDHVVTERTMTVKEQPTAFTDGDVVVVKEVHKTMIVQETPVEDLPKENGHHHMTNGDHRLADSGTDHEHVHRNGGFTVPAV</sequence>
<accession>A0A1D1UT42</accession>
<dbReference type="SFLD" id="SFLDG01180">
    <property type="entry name" value="SUF1"/>
    <property type="match status" value="1"/>
</dbReference>
<feature type="region of interest" description="Disordered" evidence="2">
    <location>
        <begin position="259"/>
        <end position="299"/>
    </location>
</feature>
<gene>
    <name evidence="5" type="primary">RvY_03890-1</name>
    <name evidence="5" type="synonym">RvY_03890.1</name>
    <name evidence="5" type="ORF">RvY_03890</name>
</gene>
<dbReference type="AlphaFoldDB" id="A0A1D1UT42"/>
<dbReference type="Proteomes" id="UP000186922">
    <property type="component" value="Unassembled WGS sequence"/>
</dbReference>
<dbReference type="InterPro" id="IPR036282">
    <property type="entry name" value="Glutathione-S-Trfase_C_sf"/>
</dbReference>
<comment type="caution">
    <text evidence="5">The sequence shown here is derived from an EMBL/GenBank/DDBJ whole genome shotgun (WGS) entry which is preliminary data.</text>
</comment>
<evidence type="ECO:0000313" key="6">
    <source>
        <dbReference type="Proteomes" id="UP000186922"/>
    </source>
</evidence>
<dbReference type="InterPro" id="IPR033468">
    <property type="entry name" value="Metaxin_GST"/>
</dbReference>
<dbReference type="EMBL" id="BDGG01000002">
    <property type="protein sequence ID" value="GAU91680.1"/>
    <property type="molecule type" value="Genomic_DNA"/>
</dbReference>
<evidence type="ECO:0000256" key="2">
    <source>
        <dbReference type="SAM" id="MobiDB-lite"/>
    </source>
</evidence>
<feature type="domain" description="Metaxin glutathione S-transferase" evidence="3">
    <location>
        <begin position="178"/>
        <end position="240"/>
    </location>
</feature>
<name>A0A1D1UT42_RAMVA</name>
<dbReference type="Pfam" id="PF17171">
    <property type="entry name" value="GST_C_6"/>
    <property type="match status" value="1"/>
</dbReference>
<dbReference type="STRING" id="947166.A0A1D1UT42"/>